<dbReference type="AlphaFoldDB" id="A0A1E3A8E6"/>
<sequence>MSHIGKCNRTFPQPDTLPYHLLALTAISGEFPADQLKRLRGSDYYKESVITALKKDGYLRTYYRDKLRGYRLGVKAKATLLSESPDLFTFYLTGETDTNRLKSEVNRRLRLHRIAQAYVTMENAGAAVFRNEKPDIFSSEGSPVGEIEAPAFYNSREIKEVGIDFTKIRSSRSVGALLAPAGIFVTYNCGPGLMKWRYKSELRMKTLMWTVLCQQRLASQFRPEDVSGLVLGDGMEPAYQMLTSNGGKRHDCFMLDGCYDHFFYVTNDRKGDILLRLLCDTEKKEELHRILSLDLTERRANWRIENDAIDKNGDPVLFAYSCDMPRIARYNTALELQGKNGTLICFDYQQNVLERYCGSRIRFQTIGFDKFERRFFP</sequence>
<organism evidence="1 2">
    <name type="scientific">Eisenbergiella tayi</name>
    <dbReference type="NCBI Taxonomy" id="1432052"/>
    <lineage>
        <taxon>Bacteria</taxon>
        <taxon>Bacillati</taxon>
        <taxon>Bacillota</taxon>
        <taxon>Clostridia</taxon>
        <taxon>Lachnospirales</taxon>
        <taxon>Lachnospiraceae</taxon>
        <taxon>Eisenbergiella</taxon>
    </lineage>
</organism>
<dbReference type="PATRIC" id="fig|1432052.3.peg.6431"/>
<evidence type="ECO:0000313" key="2">
    <source>
        <dbReference type="Proteomes" id="UP000095003"/>
    </source>
</evidence>
<accession>A0A1E3A8E6</accession>
<gene>
    <name evidence="1" type="ORF">BEH84_05820</name>
</gene>
<dbReference type="RefSeq" id="WP_242880655.1">
    <property type="nucleotide sequence ID" value="NZ_JBKXXQ010000016.1"/>
</dbReference>
<dbReference type="EMBL" id="MCGI01000007">
    <property type="protein sequence ID" value="ODM04757.1"/>
    <property type="molecule type" value="Genomic_DNA"/>
</dbReference>
<proteinExistence type="predicted"/>
<evidence type="ECO:0000313" key="1">
    <source>
        <dbReference type="EMBL" id="ODM04757.1"/>
    </source>
</evidence>
<name>A0A1E3A8E6_9FIRM</name>
<protein>
    <submittedName>
        <fullName evidence="1">Uncharacterized protein</fullName>
    </submittedName>
</protein>
<reference evidence="1 2" key="1">
    <citation type="submission" date="2016-07" db="EMBL/GenBank/DDBJ databases">
        <title>Characterization of isolates of Eisenbergiella tayi derived from blood cultures, using whole genome sequencing.</title>
        <authorList>
            <person name="Burdz T."/>
            <person name="Wiebe D."/>
            <person name="Huynh C."/>
            <person name="Bernard K."/>
        </authorList>
    </citation>
    <scope>NUCLEOTIDE SEQUENCE [LARGE SCALE GENOMIC DNA]</scope>
    <source>
        <strain evidence="1 2">NML 120489</strain>
    </source>
</reference>
<dbReference type="Proteomes" id="UP000095003">
    <property type="component" value="Unassembled WGS sequence"/>
</dbReference>
<comment type="caution">
    <text evidence="1">The sequence shown here is derived from an EMBL/GenBank/DDBJ whole genome shotgun (WGS) entry which is preliminary data.</text>
</comment>